<reference evidence="7" key="1">
    <citation type="journal article" date="2019" name="Int. J. Syst. Evol. Microbiol.">
        <title>The Global Catalogue of Microorganisms (GCM) 10K type strain sequencing project: providing services to taxonomists for standard genome sequencing and annotation.</title>
        <authorList>
            <consortium name="The Broad Institute Genomics Platform"/>
            <consortium name="The Broad Institute Genome Sequencing Center for Infectious Disease"/>
            <person name="Wu L."/>
            <person name="Ma J."/>
        </authorList>
    </citation>
    <scope>NUCLEOTIDE SEQUENCE [LARGE SCALE GENOMIC DNA]</scope>
    <source>
        <strain evidence="7">JCM 18956</strain>
    </source>
</reference>
<evidence type="ECO:0000313" key="6">
    <source>
        <dbReference type="EMBL" id="GAA4680863.1"/>
    </source>
</evidence>
<feature type="domain" description="Luciferase-like" evidence="5">
    <location>
        <begin position="3"/>
        <end position="314"/>
    </location>
</feature>
<keyword evidence="3" id="KW-0560">Oxidoreductase</keyword>
<keyword evidence="2" id="KW-0288">FMN</keyword>
<dbReference type="PANTHER" id="PTHR42847:SF4">
    <property type="entry name" value="ALKANESULFONATE MONOOXYGENASE-RELATED"/>
    <property type="match status" value="1"/>
</dbReference>
<dbReference type="InterPro" id="IPR036661">
    <property type="entry name" value="Luciferase-like_sf"/>
</dbReference>
<dbReference type="Pfam" id="PF00296">
    <property type="entry name" value="Bac_luciferase"/>
    <property type="match status" value="1"/>
</dbReference>
<dbReference type="RefSeq" id="WP_345376499.1">
    <property type="nucleotide sequence ID" value="NZ_BAABLM010000005.1"/>
</dbReference>
<evidence type="ECO:0000256" key="1">
    <source>
        <dbReference type="ARBA" id="ARBA00022630"/>
    </source>
</evidence>
<keyword evidence="1" id="KW-0285">Flavoprotein</keyword>
<comment type="caution">
    <text evidence="6">The sequence shown here is derived from an EMBL/GenBank/DDBJ whole genome shotgun (WGS) entry which is preliminary data.</text>
</comment>
<dbReference type="InterPro" id="IPR011251">
    <property type="entry name" value="Luciferase-like_dom"/>
</dbReference>
<dbReference type="PANTHER" id="PTHR42847">
    <property type="entry name" value="ALKANESULFONATE MONOOXYGENASE"/>
    <property type="match status" value="1"/>
</dbReference>
<gene>
    <name evidence="6" type="primary">rutA_2</name>
    <name evidence="6" type="ORF">GCM10025780_27720</name>
</gene>
<evidence type="ECO:0000256" key="4">
    <source>
        <dbReference type="ARBA" id="ARBA00023033"/>
    </source>
</evidence>
<dbReference type="SUPFAM" id="SSF51679">
    <property type="entry name" value="Bacterial luciferase-like"/>
    <property type="match status" value="1"/>
</dbReference>
<dbReference type="EMBL" id="BAABLM010000005">
    <property type="protein sequence ID" value="GAA4680863.1"/>
    <property type="molecule type" value="Genomic_DNA"/>
</dbReference>
<dbReference type="InterPro" id="IPR050172">
    <property type="entry name" value="SsuD_RutA_monooxygenase"/>
</dbReference>
<protein>
    <submittedName>
        <fullName evidence="6">Pyrimidine utilization protein A</fullName>
    </submittedName>
</protein>
<dbReference type="Gene3D" id="3.20.20.30">
    <property type="entry name" value="Luciferase-like domain"/>
    <property type="match status" value="1"/>
</dbReference>
<proteinExistence type="predicted"/>
<evidence type="ECO:0000313" key="7">
    <source>
        <dbReference type="Proteomes" id="UP001501295"/>
    </source>
</evidence>
<accession>A0ABP8W416</accession>
<organism evidence="6 7">
    <name type="scientific">Frondihabitans cladoniiphilus</name>
    <dbReference type="NCBI Taxonomy" id="715785"/>
    <lineage>
        <taxon>Bacteria</taxon>
        <taxon>Bacillati</taxon>
        <taxon>Actinomycetota</taxon>
        <taxon>Actinomycetes</taxon>
        <taxon>Micrococcales</taxon>
        <taxon>Microbacteriaceae</taxon>
        <taxon>Frondihabitans</taxon>
    </lineage>
</organism>
<sequence length="346" mass="37265">MTRYGLFLPTSSNGHVASTALDPGDPTFEQNLRLTAQAESFGMDFVLGMVKFRGPGEGSRYWDASLEAFTLAGGLLAATRRIQVIASVGILSIHPAVVARMAATLDSIGPGRVGINVVSGWNAQEYSQMGLWPGDAYYGYRYEYAREYIEILHELWSTGTSSYTGRYFDLEDCNGRPRPSSRIPLLCAGSSEKGREMTARFADENLTQLSPGLAEATADIAARARAHGRDVTANVLTTVVLADTDDLAWERVRYLNAHTDHAALSGRREQSARDSGNVGGTAAQAATMVQAVNEDLVVAGSTDSVARQLSRIAASEGVSAITLQFDDFDDGLTRFGRDVLPLLRAS</sequence>
<evidence type="ECO:0000256" key="2">
    <source>
        <dbReference type="ARBA" id="ARBA00022643"/>
    </source>
</evidence>
<evidence type="ECO:0000259" key="5">
    <source>
        <dbReference type="Pfam" id="PF00296"/>
    </source>
</evidence>
<dbReference type="Proteomes" id="UP001501295">
    <property type="component" value="Unassembled WGS sequence"/>
</dbReference>
<keyword evidence="7" id="KW-1185">Reference proteome</keyword>
<evidence type="ECO:0000256" key="3">
    <source>
        <dbReference type="ARBA" id="ARBA00023002"/>
    </source>
</evidence>
<name>A0ABP8W416_9MICO</name>
<keyword evidence="4" id="KW-0503">Monooxygenase</keyword>